<evidence type="ECO:0000256" key="2">
    <source>
        <dbReference type="ARBA" id="ARBA00022670"/>
    </source>
</evidence>
<proteinExistence type="inferred from homology"/>
<evidence type="ECO:0000256" key="4">
    <source>
        <dbReference type="ARBA" id="ARBA00022801"/>
    </source>
</evidence>
<gene>
    <name evidence="9" type="ORF">HMPREF9429_01240</name>
</gene>
<evidence type="ECO:0000313" key="9">
    <source>
        <dbReference type="EMBL" id="EFQ04057.1"/>
    </source>
</evidence>
<dbReference type="SUPFAM" id="SSF102712">
    <property type="entry name" value="JAB1/MPN domain"/>
    <property type="match status" value="1"/>
</dbReference>
<sequence>MSAELKKLAPGERPRERFFHHGAAAVSDQDLLAILLRTGTKGQSVLDVSRCILRTLPEENIYYLGETDVRRLCTVKGIGRDKAVTLCAAIELGKRIARQRVKANARDFSSPSTVADYVMEDMRCLRQEKFSALYVSSKNKLIALRELTSGTLNESLAKARDVFRYALEYNAAAVILIHNHPSGDPTPSKEDIKATQCIAEAGRVMGIPVLDHIIIGDGTYVSLCERGYI</sequence>
<dbReference type="GO" id="GO:0008237">
    <property type="term" value="F:metallopeptidase activity"/>
    <property type="evidence" value="ECO:0007669"/>
    <property type="project" value="UniProtKB-KW"/>
</dbReference>
<comment type="caution">
    <text evidence="9">The sequence shown here is derived from an EMBL/GenBank/DDBJ whole genome shotgun (WGS) entry which is preliminary data.</text>
</comment>
<evidence type="ECO:0000256" key="5">
    <source>
        <dbReference type="ARBA" id="ARBA00022833"/>
    </source>
</evidence>
<dbReference type="Pfam" id="PF04002">
    <property type="entry name" value="RadC"/>
    <property type="match status" value="1"/>
</dbReference>
<organism evidence="9 10">
    <name type="scientific">Megasphaera micronuciformis F0359</name>
    <dbReference type="NCBI Taxonomy" id="706434"/>
    <lineage>
        <taxon>Bacteria</taxon>
        <taxon>Bacillati</taxon>
        <taxon>Bacillota</taxon>
        <taxon>Negativicutes</taxon>
        <taxon>Veillonellales</taxon>
        <taxon>Veillonellaceae</taxon>
        <taxon>Megasphaera</taxon>
    </lineage>
</organism>
<dbReference type="NCBIfam" id="NF000642">
    <property type="entry name" value="PRK00024.1"/>
    <property type="match status" value="1"/>
</dbReference>
<dbReference type="GO" id="GO:0046872">
    <property type="term" value="F:metal ion binding"/>
    <property type="evidence" value="ECO:0007669"/>
    <property type="project" value="UniProtKB-KW"/>
</dbReference>
<dbReference type="NCBIfam" id="TIGR00608">
    <property type="entry name" value="radc"/>
    <property type="match status" value="1"/>
</dbReference>
<dbReference type="OrthoDB" id="9804482at2"/>
<dbReference type="PANTHER" id="PTHR30471:SF3">
    <property type="entry name" value="UPF0758 PROTEIN YEES-RELATED"/>
    <property type="match status" value="1"/>
</dbReference>
<keyword evidence="3" id="KW-0479">Metal-binding</keyword>
<dbReference type="InterPro" id="IPR020891">
    <property type="entry name" value="UPF0758_CS"/>
</dbReference>
<dbReference type="InterPro" id="IPR046778">
    <property type="entry name" value="UPF0758_N"/>
</dbReference>
<dbReference type="AlphaFoldDB" id="E2ZC70"/>
<accession>E2ZC70</accession>
<comment type="similarity">
    <text evidence="1 7">Belongs to the UPF0758 family.</text>
</comment>
<dbReference type="InterPro" id="IPR037518">
    <property type="entry name" value="MPN"/>
</dbReference>
<keyword evidence="6" id="KW-0482">Metalloprotease</keyword>
<keyword evidence="5" id="KW-0862">Zinc</keyword>
<evidence type="ECO:0000256" key="6">
    <source>
        <dbReference type="ARBA" id="ARBA00023049"/>
    </source>
</evidence>
<dbReference type="PANTHER" id="PTHR30471">
    <property type="entry name" value="DNA REPAIR PROTEIN RADC"/>
    <property type="match status" value="1"/>
</dbReference>
<dbReference type="PROSITE" id="PS01302">
    <property type="entry name" value="UPF0758"/>
    <property type="match status" value="1"/>
</dbReference>
<keyword evidence="10" id="KW-1185">Reference proteome</keyword>
<dbReference type="eggNOG" id="COG2003">
    <property type="taxonomic scope" value="Bacteria"/>
</dbReference>
<dbReference type="GO" id="GO:0006508">
    <property type="term" value="P:proteolysis"/>
    <property type="evidence" value="ECO:0007669"/>
    <property type="project" value="UniProtKB-KW"/>
</dbReference>
<dbReference type="STRING" id="706434.HMPREF9429_01240"/>
<name>E2ZC70_9FIRM</name>
<dbReference type="CDD" id="cd08071">
    <property type="entry name" value="MPN_DUF2466"/>
    <property type="match status" value="1"/>
</dbReference>
<evidence type="ECO:0000256" key="7">
    <source>
        <dbReference type="RuleBase" id="RU003797"/>
    </source>
</evidence>
<dbReference type="InterPro" id="IPR025657">
    <property type="entry name" value="RadC_JAB"/>
</dbReference>
<dbReference type="Proteomes" id="UP000003195">
    <property type="component" value="Unassembled WGS sequence"/>
</dbReference>
<dbReference type="RefSeq" id="WP_006942383.1">
    <property type="nucleotide sequence ID" value="NZ_GL538208.1"/>
</dbReference>
<dbReference type="InterPro" id="IPR001405">
    <property type="entry name" value="UPF0758"/>
</dbReference>
<dbReference type="Gene3D" id="3.40.140.10">
    <property type="entry name" value="Cytidine Deaminase, domain 2"/>
    <property type="match status" value="1"/>
</dbReference>
<evidence type="ECO:0000259" key="8">
    <source>
        <dbReference type="PROSITE" id="PS50249"/>
    </source>
</evidence>
<dbReference type="PROSITE" id="PS50249">
    <property type="entry name" value="MPN"/>
    <property type="match status" value="1"/>
</dbReference>
<protein>
    <submittedName>
        <fullName evidence="9">Putative DNA repair protein RadC</fullName>
    </submittedName>
</protein>
<evidence type="ECO:0000256" key="1">
    <source>
        <dbReference type="ARBA" id="ARBA00010243"/>
    </source>
</evidence>
<evidence type="ECO:0000256" key="3">
    <source>
        <dbReference type="ARBA" id="ARBA00022723"/>
    </source>
</evidence>
<dbReference type="Pfam" id="PF20582">
    <property type="entry name" value="UPF0758_N"/>
    <property type="match status" value="1"/>
</dbReference>
<keyword evidence="2" id="KW-0645">Protease</keyword>
<dbReference type="EMBL" id="AECS01000037">
    <property type="protein sequence ID" value="EFQ04057.1"/>
    <property type="molecule type" value="Genomic_DNA"/>
</dbReference>
<dbReference type="HOGENOM" id="CLU_073529_0_2_9"/>
<feature type="domain" description="MPN" evidence="8">
    <location>
        <begin position="107"/>
        <end position="229"/>
    </location>
</feature>
<evidence type="ECO:0000313" key="10">
    <source>
        <dbReference type="Proteomes" id="UP000003195"/>
    </source>
</evidence>
<reference evidence="9 10" key="1">
    <citation type="submission" date="2010-08" db="EMBL/GenBank/DDBJ databases">
        <authorList>
            <person name="Weinstock G."/>
            <person name="Sodergren E."/>
            <person name="Clifton S."/>
            <person name="Fulton L."/>
            <person name="Fulton B."/>
            <person name="Courtney L."/>
            <person name="Fronick C."/>
            <person name="Harrison M."/>
            <person name="Strong C."/>
            <person name="Farmer C."/>
            <person name="Delahaunty K."/>
            <person name="Markovic C."/>
            <person name="Hall O."/>
            <person name="Minx P."/>
            <person name="Tomlinson C."/>
            <person name="Mitreva M."/>
            <person name="Hou S."/>
            <person name="Chen J."/>
            <person name="Wollam A."/>
            <person name="Pepin K.H."/>
            <person name="Johnson M."/>
            <person name="Bhonagiri V."/>
            <person name="Zhang X."/>
            <person name="Suruliraj S."/>
            <person name="Warren W."/>
            <person name="Chinwalla A."/>
            <person name="Mardis E.R."/>
            <person name="Wilson R.K."/>
        </authorList>
    </citation>
    <scope>NUCLEOTIDE SEQUENCE [LARGE SCALE GENOMIC DNA]</scope>
    <source>
        <strain evidence="9 10">F0359</strain>
    </source>
</reference>
<keyword evidence="4" id="KW-0378">Hydrolase</keyword>